<evidence type="ECO:0000313" key="3">
    <source>
        <dbReference type="Proteomes" id="UP001154282"/>
    </source>
</evidence>
<feature type="region of interest" description="Disordered" evidence="1">
    <location>
        <begin position="65"/>
        <end position="87"/>
    </location>
</feature>
<protein>
    <submittedName>
        <fullName evidence="2">Uncharacterized protein</fullName>
    </submittedName>
</protein>
<sequence>MDYPPSSSTGSSFFPFCSHRGSWRRDVMEDGGGSWRQKKVGQNKKRFVECRLGKCWFGGGERRQGKFMQTEKANKKSGEKKEKTQQK</sequence>
<dbReference type="AlphaFoldDB" id="A0AAV0PS03"/>
<name>A0AAV0PS03_9ROSI</name>
<keyword evidence="3" id="KW-1185">Reference proteome</keyword>
<evidence type="ECO:0000313" key="2">
    <source>
        <dbReference type="EMBL" id="CAI0472931.1"/>
    </source>
</evidence>
<organism evidence="2 3">
    <name type="scientific">Linum tenue</name>
    <dbReference type="NCBI Taxonomy" id="586396"/>
    <lineage>
        <taxon>Eukaryota</taxon>
        <taxon>Viridiplantae</taxon>
        <taxon>Streptophyta</taxon>
        <taxon>Embryophyta</taxon>
        <taxon>Tracheophyta</taxon>
        <taxon>Spermatophyta</taxon>
        <taxon>Magnoliopsida</taxon>
        <taxon>eudicotyledons</taxon>
        <taxon>Gunneridae</taxon>
        <taxon>Pentapetalae</taxon>
        <taxon>rosids</taxon>
        <taxon>fabids</taxon>
        <taxon>Malpighiales</taxon>
        <taxon>Linaceae</taxon>
        <taxon>Linum</taxon>
    </lineage>
</organism>
<feature type="compositionally biased region" description="Basic and acidic residues" evidence="1">
    <location>
        <begin position="72"/>
        <end position="87"/>
    </location>
</feature>
<proteinExistence type="predicted"/>
<dbReference type="EMBL" id="CAMGYJ010000009">
    <property type="protein sequence ID" value="CAI0472931.1"/>
    <property type="molecule type" value="Genomic_DNA"/>
</dbReference>
<reference evidence="2" key="1">
    <citation type="submission" date="2022-08" db="EMBL/GenBank/DDBJ databases">
        <authorList>
            <person name="Gutierrez-Valencia J."/>
        </authorList>
    </citation>
    <scope>NUCLEOTIDE SEQUENCE</scope>
</reference>
<dbReference type="Proteomes" id="UP001154282">
    <property type="component" value="Unassembled WGS sequence"/>
</dbReference>
<comment type="caution">
    <text evidence="2">The sequence shown here is derived from an EMBL/GenBank/DDBJ whole genome shotgun (WGS) entry which is preliminary data.</text>
</comment>
<evidence type="ECO:0000256" key="1">
    <source>
        <dbReference type="SAM" id="MobiDB-lite"/>
    </source>
</evidence>
<accession>A0AAV0PS03</accession>
<gene>
    <name evidence="2" type="ORF">LITE_LOCUS39442</name>
</gene>